<name>A0ABV3PID4_9HYPH</name>
<dbReference type="GO" id="GO:0008233">
    <property type="term" value="F:peptidase activity"/>
    <property type="evidence" value="ECO:0007669"/>
    <property type="project" value="UniProtKB-KW"/>
</dbReference>
<evidence type="ECO:0000256" key="10">
    <source>
        <dbReference type="ARBA" id="ARBA00022989"/>
    </source>
</evidence>
<evidence type="ECO:0000256" key="2">
    <source>
        <dbReference type="ARBA" id="ARBA00004651"/>
    </source>
</evidence>
<evidence type="ECO:0000256" key="9">
    <source>
        <dbReference type="ARBA" id="ARBA00022833"/>
    </source>
</evidence>
<keyword evidence="7" id="KW-0479">Metal-binding</keyword>
<sequence length="254" mass="27484">MSRVAAMPWRLSANFLPILAVFLVTAVSLATGWFDSGIAVFAFVVSGWLISLCLHEGAHALAAYWGGDRSVVEKGYLSLNPLAYADPLTSFGFPLLFLILGGIGLPGGAVYINRAVLKNRHWDAFVALAGPMANLVCLIALGLPFLIGLPETMGSPQLWAGVAFLAALQASAVVLNLLPVPGFDGFAIIRPYLPYEMQAQANAIAPLAMMGFLFLLFTTQVSGAIWNAVYRLAALFDIYPNYVALGYYLFRFWR</sequence>
<dbReference type="CDD" id="cd06158">
    <property type="entry name" value="S2P-M50_like_1"/>
    <property type="match status" value="1"/>
</dbReference>
<proteinExistence type="inferred from homology"/>
<reference evidence="14 15" key="1">
    <citation type="submission" date="2024-07" db="EMBL/GenBank/DDBJ databases">
        <title>Description of Labrys sedimenti sp. nov., isolated from a diclofenac-degrading enrichment culture.</title>
        <authorList>
            <person name="Tancsics A."/>
            <person name="Csepanyi A."/>
        </authorList>
    </citation>
    <scope>NUCLEOTIDE SEQUENCE [LARGE SCALE GENOMIC DNA]</scope>
    <source>
        <strain evidence="14 15">LMG 23578</strain>
    </source>
</reference>
<keyword evidence="5 14" id="KW-0645">Protease</keyword>
<feature type="transmembrane region" description="Helical" evidence="13">
    <location>
        <begin position="199"/>
        <end position="217"/>
    </location>
</feature>
<dbReference type="RefSeq" id="WP_311941788.1">
    <property type="nucleotide sequence ID" value="NZ_JAVSCS010000034.1"/>
</dbReference>
<dbReference type="InterPro" id="IPR044537">
    <property type="entry name" value="Rip2-like"/>
</dbReference>
<evidence type="ECO:0000256" key="7">
    <source>
        <dbReference type="ARBA" id="ARBA00022723"/>
    </source>
</evidence>
<keyword evidence="11" id="KW-0482">Metalloprotease</keyword>
<keyword evidence="9" id="KW-0862">Zinc</keyword>
<evidence type="ECO:0000256" key="13">
    <source>
        <dbReference type="SAM" id="Phobius"/>
    </source>
</evidence>
<comment type="cofactor">
    <cofactor evidence="1">
        <name>Zn(2+)</name>
        <dbReference type="ChEBI" id="CHEBI:29105"/>
    </cofactor>
</comment>
<feature type="transmembrane region" description="Helical" evidence="13">
    <location>
        <begin position="15"/>
        <end position="34"/>
    </location>
</feature>
<feature type="transmembrane region" description="Helical" evidence="13">
    <location>
        <begin position="158"/>
        <end position="178"/>
    </location>
</feature>
<gene>
    <name evidence="14" type="ORF">ABXS05_06055</name>
</gene>
<evidence type="ECO:0000256" key="1">
    <source>
        <dbReference type="ARBA" id="ARBA00001947"/>
    </source>
</evidence>
<dbReference type="PANTHER" id="PTHR35864">
    <property type="entry name" value="ZINC METALLOPROTEASE MJ0611-RELATED"/>
    <property type="match status" value="1"/>
</dbReference>
<dbReference type="PANTHER" id="PTHR35864:SF1">
    <property type="entry name" value="ZINC METALLOPROTEASE YWHC-RELATED"/>
    <property type="match status" value="1"/>
</dbReference>
<evidence type="ECO:0000256" key="12">
    <source>
        <dbReference type="ARBA" id="ARBA00023136"/>
    </source>
</evidence>
<feature type="transmembrane region" description="Helical" evidence="13">
    <location>
        <begin position="229"/>
        <end position="250"/>
    </location>
</feature>
<keyword evidence="15" id="KW-1185">Reference proteome</keyword>
<comment type="subcellular location">
    <subcellularLocation>
        <location evidence="2">Cell membrane</location>
        <topology evidence="2">Multi-pass membrane protein</topology>
    </subcellularLocation>
</comment>
<evidence type="ECO:0000256" key="11">
    <source>
        <dbReference type="ARBA" id="ARBA00023049"/>
    </source>
</evidence>
<feature type="transmembrane region" description="Helical" evidence="13">
    <location>
        <begin position="91"/>
        <end position="112"/>
    </location>
</feature>
<keyword evidence="4" id="KW-1003">Cell membrane</keyword>
<dbReference type="GO" id="GO:0006508">
    <property type="term" value="P:proteolysis"/>
    <property type="evidence" value="ECO:0007669"/>
    <property type="project" value="UniProtKB-KW"/>
</dbReference>
<evidence type="ECO:0000256" key="4">
    <source>
        <dbReference type="ARBA" id="ARBA00022475"/>
    </source>
</evidence>
<evidence type="ECO:0000313" key="14">
    <source>
        <dbReference type="EMBL" id="MEW9305089.1"/>
    </source>
</evidence>
<keyword evidence="6 13" id="KW-0812">Transmembrane</keyword>
<keyword evidence="8" id="KW-0378">Hydrolase</keyword>
<keyword evidence="10 13" id="KW-1133">Transmembrane helix</keyword>
<feature type="transmembrane region" description="Helical" evidence="13">
    <location>
        <begin position="124"/>
        <end position="146"/>
    </location>
</feature>
<evidence type="ECO:0000256" key="8">
    <source>
        <dbReference type="ARBA" id="ARBA00022801"/>
    </source>
</evidence>
<comment type="similarity">
    <text evidence="3">Belongs to the peptidase M50B family.</text>
</comment>
<organism evidence="14 15">
    <name type="scientific">Labrys neptuniae</name>
    <dbReference type="NCBI Taxonomy" id="376174"/>
    <lineage>
        <taxon>Bacteria</taxon>
        <taxon>Pseudomonadati</taxon>
        <taxon>Pseudomonadota</taxon>
        <taxon>Alphaproteobacteria</taxon>
        <taxon>Hyphomicrobiales</taxon>
        <taxon>Xanthobacteraceae</taxon>
        <taxon>Labrys</taxon>
    </lineage>
</organism>
<dbReference type="EMBL" id="JBFNQD010000001">
    <property type="protein sequence ID" value="MEW9305089.1"/>
    <property type="molecule type" value="Genomic_DNA"/>
</dbReference>
<comment type="caution">
    <text evidence="14">The sequence shown here is derived from an EMBL/GenBank/DDBJ whole genome shotgun (WGS) entry which is preliminary data.</text>
</comment>
<evidence type="ECO:0000256" key="5">
    <source>
        <dbReference type="ARBA" id="ARBA00022670"/>
    </source>
</evidence>
<evidence type="ECO:0000256" key="3">
    <source>
        <dbReference type="ARBA" id="ARBA00007931"/>
    </source>
</evidence>
<protein>
    <submittedName>
        <fullName evidence="14">Site-2 protease family protein</fullName>
    </submittedName>
</protein>
<keyword evidence="12 13" id="KW-0472">Membrane</keyword>
<dbReference type="InterPro" id="IPR052348">
    <property type="entry name" value="Metallopeptidase_M50B"/>
</dbReference>
<dbReference type="Proteomes" id="UP001555786">
    <property type="component" value="Unassembled WGS sequence"/>
</dbReference>
<evidence type="ECO:0000313" key="15">
    <source>
        <dbReference type="Proteomes" id="UP001555786"/>
    </source>
</evidence>
<evidence type="ECO:0000256" key="6">
    <source>
        <dbReference type="ARBA" id="ARBA00022692"/>
    </source>
</evidence>
<accession>A0ABV3PID4</accession>